<evidence type="ECO:0000313" key="5">
    <source>
        <dbReference type="Proteomes" id="UP000005017"/>
    </source>
</evidence>
<keyword evidence="2" id="KW-0732">Signal</keyword>
<evidence type="ECO:0000256" key="2">
    <source>
        <dbReference type="SAM" id="SignalP"/>
    </source>
</evidence>
<dbReference type="EMBL" id="ADFR01000002">
    <property type="protein sequence ID" value="EFC06358.1"/>
    <property type="molecule type" value="Genomic_DNA"/>
</dbReference>
<organism evidence="4 5">
    <name type="scientific">Bulleidia extructa W1219</name>
    <dbReference type="NCBI Taxonomy" id="679192"/>
    <lineage>
        <taxon>Bacteria</taxon>
        <taxon>Bacillati</taxon>
        <taxon>Bacillota</taxon>
        <taxon>Erysipelotrichia</taxon>
        <taxon>Erysipelotrichales</taxon>
        <taxon>Erysipelotrichaceae</taxon>
        <taxon>Bulleidia</taxon>
    </lineage>
</organism>
<proteinExistence type="predicted"/>
<sequence length="240" mass="27495">MKRIIKVAVIALMVIGFIKPVCAEEMNGFGNPPEWVEKENESRNREKEREAKNQISIKSSHIVEQKFLSVPVFRQETKYWCGPASVQMIVKYKTGKKVSQSTLASYMNTNKSGTYVWQMVRGLNKYTNSNFYSSTTIAQRGIYESTKESLKKNYPIVGNVNTKLLNEKYQFDSGHYIVITGYRYRIQGTPASKSADCLRANGENKSLYYNDPYFKTHDSVGAYKMTKAIEKNGNGGYYIW</sequence>
<name>D2MMT2_9FIRM</name>
<dbReference type="Gene3D" id="3.90.70.10">
    <property type="entry name" value="Cysteine proteinases"/>
    <property type="match status" value="1"/>
</dbReference>
<comment type="caution">
    <text evidence="4">The sequence shown here is derived from an EMBL/GenBank/DDBJ whole genome shotgun (WGS) entry which is preliminary data.</text>
</comment>
<gene>
    <name evidence="4" type="ORF">HMPREF9013_1066</name>
</gene>
<protein>
    <recommendedName>
        <fullName evidence="3">Peptidase C39-like domain-containing protein</fullName>
    </recommendedName>
</protein>
<dbReference type="Pfam" id="PF13529">
    <property type="entry name" value="Peptidase_C39_2"/>
    <property type="match status" value="1"/>
</dbReference>
<dbReference type="AlphaFoldDB" id="D2MMT2"/>
<dbReference type="InterPro" id="IPR039564">
    <property type="entry name" value="Peptidase_C39-like"/>
</dbReference>
<evidence type="ECO:0000313" key="4">
    <source>
        <dbReference type="EMBL" id="EFC06358.1"/>
    </source>
</evidence>
<dbReference type="STRING" id="679192.HMPREF9013_1066"/>
<keyword evidence="5" id="KW-1185">Reference proteome</keyword>
<dbReference type="Proteomes" id="UP000005017">
    <property type="component" value="Unassembled WGS sequence"/>
</dbReference>
<feature type="domain" description="Peptidase C39-like" evidence="3">
    <location>
        <begin position="68"/>
        <end position="212"/>
    </location>
</feature>
<evidence type="ECO:0000256" key="1">
    <source>
        <dbReference type="SAM" id="MobiDB-lite"/>
    </source>
</evidence>
<feature type="chain" id="PRO_5003033669" description="Peptidase C39-like domain-containing protein" evidence="2">
    <location>
        <begin position="24"/>
        <end position="240"/>
    </location>
</feature>
<feature type="compositionally biased region" description="Basic and acidic residues" evidence="1">
    <location>
        <begin position="35"/>
        <end position="51"/>
    </location>
</feature>
<feature type="signal peptide" evidence="2">
    <location>
        <begin position="1"/>
        <end position="23"/>
    </location>
</feature>
<feature type="region of interest" description="Disordered" evidence="1">
    <location>
        <begin position="32"/>
        <end position="51"/>
    </location>
</feature>
<dbReference type="eggNOG" id="ENOG5033D2N">
    <property type="taxonomic scope" value="Bacteria"/>
</dbReference>
<evidence type="ECO:0000259" key="3">
    <source>
        <dbReference type="Pfam" id="PF13529"/>
    </source>
</evidence>
<accession>D2MMT2</accession>
<reference evidence="5" key="1">
    <citation type="submission" date="2009-12" db="EMBL/GenBank/DDBJ databases">
        <title>Sequence of Clostridiales genomosp. BVAB3 str. UPII9-5.</title>
        <authorList>
            <person name="Madupu R."/>
            <person name="Durkin A.S."/>
            <person name="Torralba M."/>
            <person name="Methe B."/>
            <person name="Sutton G.G."/>
            <person name="Strausberg R.L."/>
            <person name="Nelson K.E."/>
        </authorList>
    </citation>
    <scope>NUCLEOTIDE SEQUENCE [LARGE SCALE GENOMIC DNA]</scope>
    <source>
        <strain evidence="5">W1219</strain>
    </source>
</reference>